<dbReference type="SUPFAM" id="SSF53448">
    <property type="entry name" value="Nucleotide-diphospho-sugar transferases"/>
    <property type="match status" value="1"/>
</dbReference>
<dbReference type="PANTHER" id="PTHR43179:SF12">
    <property type="entry name" value="GALACTOFURANOSYLTRANSFERASE GLFT2"/>
    <property type="match status" value="1"/>
</dbReference>
<dbReference type="InterPro" id="IPR029044">
    <property type="entry name" value="Nucleotide-diphossugar_trans"/>
</dbReference>
<feature type="domain" description="Glycosyltransferase 2-like" evidence="4">
    <location>
        <begin position="8"/>
        <end position="108"/>
    </location>
</feature>
<name>G9Y1I2_HAFAL</name>
<comment type="caution">
    <text evidence="5">The sequence shown here is derived from an EMBL/GenBank/DDBJ whole genome shotgun (WGS) entry which is preliminary data.</text>
</comment>
<organism evidence="5 6">
    <name type="scientific">Hafnia alvei ATCC 51873</name>
    <dbReference type="NCBI Taxonomy" id="1002364"/>
    <lineage>
        <taxon>Bacteria</taxon>
        <taxon>Pseudomonadati</taxon>
        <taxon>Pseudomonadota</taxon>
        <taxon>Gammaproteobacteria</taxon>
        <taxon>Enterobacterales</taxon>
        <taxon>Hafniaceae</taxon>
        <taxon>Hafnia</taxon>
    </lineage>
</organism>
<reference evidence="5 6" key="1">
    <citation type="submission" date="2011-08" db="EMBL/GenBank/DDBJ databases">
        <authorList>
            <person name="Weinstock G."/>
            <person name="Sodergren E."/>
            <person name="Clifton S."/>
            <person name="Fulton L."/>
            <person name="Fulton B."/>
            <person name="Courtney L."/>
            <person name="Fronick C."/>
            <person name="Harrison M."/>
            <person name="Strong C."/>
            <person name="Farmer C."/>
            <person name="Delahaunty K."/>
            <person name="Markovic C."/>
            <person name="Hall O."/>
            <person name="Minx P."/>
            <person name="Tomlinson C."/>
            <person name="Mitreva M."/>
            <person name="Hou S."/>
            <person name="Chen J."/>
            <person name="Wollam A."/>
            <person name="Pepin K.H."/>
            <person name="Johnson M."/>
            <person name="Bhonagiri V."/>
            <person name="Zhang X."/>
            <person name="Suruliraj S."/>
            <person name="Warren W."/>
            <person name="Chinwalla A."/>
            <person name="Mardis E.R."/>
            <person name="Wilson R.K."/>
        </authorList>
    </citation>
    <scope>NUCLEOTIDE SEQUENCE [LARGE SCALE GENOMIC DNA]</scope>
    <source>
        <strain evidence="5 6">ATCC 51873</strain>
    </source>
</reference>
<dbReference type="HOGENOM" id="CLU_023845_2_1_6"/>
<proteinExistence type="inferred from homology"/>
<evidence type="ECO:0000259" key="4">
    <source>
        <dbReference type="Pfam" id="PF00535"/>
    </source>
</evidence>
<dbReference type="InterPro" id="IPR001173">
    <property type="entry name" value="Glyco_trans_2-like"/>
</dbReference>
<dbReference type="RefSeq" id="WP_004089589.1">
    <property type="nucleotide sequence ID" value="NZ_JH417488.1"/>
</dbReference>
<evidence type="ECO:0000256" key="2">
    <source>
        <dbReference type="ARBA" id="ARBA00022676"/>
    </source>
</evidence>
<dbReference type="PANTHER" id="PTHR43179">
    <property type="entry name" value="RHAMNOSYLTRANSFERASE WBBL"/>
    <property type="match status" value="1"/>
</dbReference>
<dbReference type="Proteomes" id="UP000005959">
    <property type="component" value="Unassembled WGS sequence"/>
</dbReference>
<gene>
    <name evidence="5" type="ORF">HMPREF0454_00378</name>
</gene>
<evidence type="ECO:0000256" key="1">
    <source>
        <dbReference type="ARBA" id="ARBA00006739"/>
    </source>
</evidence>
<protein>
    <submittedName>
        <fullName evidence="5">Glycosyltransferase, group 2 family protein</fullName>
    </submittedName>
</protein>
<dbReference type="Gene3D" id="3.90.550.10">
    <property type="entry name" value="Spore Coat Polysaccharide Biosynthesis Protein SpsA, Chain A"/>
    <property type="match status" value="1"/>
</dbReference>
<keyword evidence="3 5" id="KW-0808">Transferase</keyword>
<dbReference type="EMBL" id="AGCI01000008">
    <property type="protein sequence ID" value="EHM47917.1"/>
    <property type="molecule type" value="Genomic_DNA"/>
</dbReference>
<comment type="similarity">
    <text evidence="1">Belongs to the glycosyltransferase 2 family.</text>
</comment>
<evidence type="ECO:0000313" key="5">
    <source>
        <dbReference type="EMBL" id="EHM47917.1"/>
    </source>
</evidence>
<evidence type="ECO:0000256" key="3">
    <source>
        <dbReference type="ARBA" id="ARBA00022679"/>
    </source>
</evidence>
<dbReference type="PATRIC" id="fig|1002364.3.peg.341"/>
<dbReference type="GO" id="GO:0016757">
    <property type="term" value="F:glycosyltransferase activity"/>
    <property type="evidence" value="ECO:0007669"/>
    <property type="project" value="UniProtKB-KW"/>
</dbReference>
<evidence type="ECO:0000313" key="6">
    <source>
        <dbReference type="Proteomes" id="UP000005959"/>
    </source>
</evidence>
<dbReference type="Pfam" id="PF00535">
    <property type="entry name" value="Glycos_transf_2"/>
    <property type="match status" value="1"/>
</dbReference>
<keyword evidence="2" id="KW-0328">Glycosyltransferase</keyword>
<accession>G9Y1I2</accession>
<dbReference type="AlphaFoldDB" id="G9Y1I2"/>
<sequence length="299" mass="34101">MNNRVIAVVVTFNRKAFLLQVLESLFSQTLPLYKILVIDNDSKDGTFSALSDIMLDERIIYFNTGGNLGGAGGFHFGFCQAEKYEYDHLWLMDDDLCPDIDCLEKMLNIENEGIIQPVRYNLDGSCAEISPVKYDLSSLFLVNPKRETVVSKHDTLVKDGFLYIDGVPFEGPLISKKLIDVIGKPNPKFFIFYDDLDYAIRARNAGFKIKCLHSAKATRLLTNNQKDDLKSWKGYFMLRNFFYILRTYGNNYVVKNKSVPIAFVYGFISLLKLDLKQVKIVINAYFDSKTLDGSDSHKP</sequence>